<comment type="cofactor">
    <cofactor evidence="2">
        <name>Mg(2+)</name>
        <dbReference type="ChEBI" id="CHEBI:18420"/>
    </cofactor>
</comment>
<keyword evidence="9" id="KW-1185">Reference proteome</keyword>
<keyword evidence="5" id="KW-0460">Magnesium</keyword>
<dbReference type="Pfam" id="PF00293">
    <property type="entry name" value="NUDIX"/>
    <property type="match status" value="1"/>
</dbReference>
<dbReference type="SUPFAM" id="SSF55811">
    <property type="entry name" value="Nudix"/>
    <property type="match status" value="1"/>
</dbReference>
<evidence type="ECO:0000256" key="2">
    <source>
        <dbReference type="ARBA" id="ARBA00001946"/>
    </source>
</evidence>
<evidence type="ECO:0000313" key="9">
    <source>
        <dbReference type="Proteomes" id="UP000198546"/>
    </source>
</evidence>
<name>A0A1G6S1U1_9ACTN</name>
<dbReference type="Gene3D" id="3.90.79.10">
    <property type="entry name" value="Nucleoside Triphosphate Pyrophosphohydrolase"/>
    <property type="match status" value="1"/>
</dbReference>
<evidence type="ECO:0000256" key="1">
    <source>
        <dbReference type="ARBA" id="ARBA00001936"/>
    </source>
</evidence>
<dbReference type="EMBL" id="LT629688">
    <property type="protein sequence ID" value="SDD10789.1"/>
    <property type="molecule type" value="Genomic_DNA"/>
</dbReference>
<dbReference type="GO" id="GO:0046872">
    <property type="term" value="F:metal ion binding"/>
    <property type="evidence" value="ECO:0007669"/>
    <property type="project" value="UniProtKB-KW"/>
</dbReference>
<dbReference type="Proteomes" id="UP000198546">
    <property type="component" value="Chromosome i"/>
</dbReference>
<dbReference type="PROSITE" id="PS51462">
    <property type="entry name" value="NUDIX"/>
    <property type="match status" value="1"/>
</dbReference>
<evidence type="ECO:0000313" key="8">
    <source>
        <dbReference type="EMBL" id="SDD10789.1"/>
    </source>
</evidence>
<keyword evidence="6" id="KW-0464">Manganese</keyword>
<dbReference type="InterPro" id="IPR000086">
    <property type="entry name" value="NUDIX_hydrolase_dom"/>
</dbReference>
<evidence type="ECO:0000256" key="3">
    <source>
        <dbReference type="ARBA" id="ARBA00022723"/>
    </source>
</evidence>
<organism evidence="8 9">
    <name type="scientific">Auraticoccus monumenti</name>
    <dbReference type="NCBI Taxonomy" id="675864"/>
    <lineage>
        <taxon>Bacteria</taxon>
        <taxon>Bacillati</taxon>
        <taxon>Actinomycetota</taxon>
        <taxon>Actinomycetes</taxon>
        <taxon>Propionibacteriales</taxon>
        <taxon>Propionibacteriaceae</taxon>
        <taxon>Auraticoccus</taxon>
    </lineage>
</organism>
<gene>
    <name evidence="8" type="ORF">SAMN04489747_0193</name>
</gene>
<dbReference type="InterPro" id="IPR045121">
    <property type="entry name" value="CoAse"/>
</dbReference>
<sequence length="222" mass="23755">MPVWDPALLRSALAGPVRPGGIGIRPGVGAREAAVLVLLGPTPGVEDVDVTLVERASTLRHHAGQIAFPGGARDPGDVTLEDTALREAEEEIGLDPADVEMLGRLPSVHVEVSSFDVTAVVARWSGQHPLTPRDPAEVAAVHRVPLSVLTAAEHRVTATHPRGYTGPAFVVDDLFVWGLTAHLLDAVLDLAGWQLPWDTAVRHAVPRRFLNDSRRDRGPRPA</sequence>
<dbReference type="InterPro" id="IPR015797">
    <property type="entry name" value="NUDIX_hydrolase-like_dom_sf"/>
</dbReference>
<evidence type="ECO:0000256" key="5">
    <source>
        <dbReference type="ARBA" id="ARBA00022842"/>
    </source>
</evidence>
<keyword evidence="4" id="KW-0378">Hydrolase</keyword>
<reference evidence="8 9" key="1">
    <citation type="submission" date="2016-10" db="EMBL/GenBank/DDBJ databases">
        <authorList>
            <person name="de Groot N.N."/>
        </authorList>
    </citation>
    <scope>NUCLEOTIDE SEQUENCE [LARGE SCALE GENOMIC DNA]</scope>
    <source>
        <strain evidence="8 9">MON 2.2</strain>
    </source>
</reference>
<dbReference type="AlphaFoldDB" id="A0A1G6S1U1"/>
<feature type="domain" description="Nudix hydrolase" evidence="7">
    <location>
        <begin position="29"/>
        <end position="170"/>
    </location>
</feature>
<dbReference type="STRING" id="675864.SAMN04489747_0193"/>
<keyword evidence="3" id="KW-0479">Metal-binding</keyword>
<dbReference type="PANTHER" id="PTHR12992:SF11">
    <property type="entry name" value="MITOCHONDRIAL COENZYME A DIPHOSPHATASE NUDT8"/>
    <property type="match status" value="1"/>
</dbReference>
<evidence type="ECO:0000256" key="6">
    <source>
        <dbReference type="ARBA" id="ARBA00023211"/>
    </source>
</evidence>
<dbReference type="GO" id="GO:0010945">
    <property type="term" value="F:coenzyme A diphosphatase activity"/>
    <property type="evidence" value="ECO:0007669"/>
    <property type="project" value="InterPro"/>
</dbReference>
<evidence type="ECO:0000256" key="4">
    <source>
        <dbReference type="ARBA" id="ARBA00022801"/>
    </source>
</evidence>
<accession>A0A1G6S1U1</accession>
<evidence type="ECO:0000259" key="7">
    <source>
        <dbReference type="PROSITE" id="PS51462"/>
    </source>
</evidence>
<comment type="cofactor">
    <cofactor evidence="1">
        <name>Mn(2+)</name>
        <dbReference type="ChEBI" id="CHEBI:29035"/>
    </cofactor>
</comment>
<dbReference type="OrthoDB" id="9802805at2"/>
<protein>
    <submittedName>
        <fullName evidence="8">ADP-ribose pyrophosphatase YjhB, NUDIX family</fullName>
    </submittedName>
</protein>
<dbReference type="PANTHER" id="PTHR12992">
    <property type="entry name" value="NUDIX HYDROLASE"/>
    <property type="match status" value="1"/>
</dbReference>
<proteinExistence type="predicted"/>
<dbReference type="CDD" id="cd03426">
    <property type="entry name" value="NUDIX_CoAse_Nudt7"/>
    <property type="match status" value="1"/>
</dbReference>